<evidence type="ECO:0000256" key="3">
    <source>
        <dbReference type="ARBA" id="ARBA00022989"/>
    </source>
</evidence>
<dbReference type="Pfam" id="PF01124">
    <property type="entry name" value="MAPEG"/>
    <property type="match status" value="1"/>
</dbReference>
<evidence type="ECO:0000256" key="1">
    <source>
        <dbReference type="ARBA" id="ARBA00004141"/>
    </source>
</evidence>
<dbReference type="SUPFAM" id="SSF161084">
    <property type="entry name" value="MAPEG domain-like"/>
    <property type="match status" value="1"/>
</dbReference>
<dbReference type="GO" id="GO:0005635">
    <property type="term" value="C:nuclear envelope"/>
    <property type="evidence" value="ECO:0007669"/>
    <property type="project" value="TreeGrafter"/>
</dbReference>
<dbReference type="InterPro" id="IPR050997">
    <property type="entry name" value="MAPEG"/>
</dbReference>
<evidence type="ECO:0000256" key="5">
    <source>
        <dbReference type="SAM" id="Phobius"/>
    </source>
</evidence>
<evidence type="ECO:0008006" key="7">
    <source>
        <dbReference type="Google" id="ProtNLM"/>
    </source>
</evidence>
<evidence type="ECO:0000256" key="2">
    <source>
        <dbReference type="ARBA" id="ARBA00022692"/>
    </source>
</evidence>
<keyword evidence="4 5" id="KW-0472">Membrane</keyword>
<gene>
    <name evidence="6" type="ORF">POKL1161_LOCUS705</name>
</gene>
<dbReference type="InterPro" id="IPR001129">
    <property type="entry name" value="Membr-assoc_MAPEG"/>
</dbReference>
<dbReference type="GO" id="GO:0006691">
    <property type="term" value="P:leukotriene metabolic process"/>
    <property type="evidence" value="ECO:0007669"/>
    <property type="project" value="UniProtKB-ARBA"/>
</dbReference>
<protein>
    <recommendedName>
        <fullName evidence="7">Glutathione transferase</fullName>
    </recommendedName>
</protein>
<sequence length="129" mass="14226">MYPMGVGVMNARKKYGIKYPTLYATAASGKKDKEIEAYNCVQRGHQNSLENQPVFLINMVLAGARYPVCASLAGCIYLVGRVVYFMGYSSGVADRRLYGLFFYFGTLWLIGMVGRFAFELLTASGSSSV</sequence>
<dbReference type="GO" id="GO:0005783">
    <property type="term" value="C:endoplasmic reticulum"/>
    <property type="evidence" value="ECO:0007669"/>
    <property type="project" value="TreeGrafter"/>
</dbReference>
<accession>A0A7S1CW67</accession>
<dbReference type="PANTHER" id="PTHR10250:SF26">
    <property type="entry name" value="GLUTATHIONE S-TRANSFERASE 3, MITOCHONDRIAL"/>
    <property type="match status" value="1"/>
</dbReference>
<dbReference type="GO" id="GO:0016020">
    <property type="term" value="C:membrane"/>
    <property type="evidence" value="ECO:0007669"/>
    <property type="project" value="UniProtKB-SubCell"/>
</dbReference>
<dbReference type="InterPro" id="IPR023352">
    <property type="entry name" value="MAPEG-like_dom_sf"/>
</dbReference>
<dbReference type="PANTHER" id="PTHR10250">
    <property type="entry name" value="MICROSOMAL GLUTATHIONE S-TRANSFERASE"/>
    <property type="match status" value="1"/>
</dbReference>
<evidence type="ECO:0000256" key="4">
    <source>
        <dbReference type="ARBA" id="ARBA00023136"/>
    </source>
</evidence>
<dbReference type="EMBL" id="HBFV01001026">
    <property type="protein sequence ID" value="CAD8928352.1"/>
    <property type="molecule type" value="Transcribed_RNA"/>
</dbReference>
<dbReference type="GO" id="GO:0004602">
    <property type="term" value="F:glutathione peroxidase activity"/>
    <property type="evidence" value="ECO:0007669"/>
    <property type="project" value="TreeGrafter"/>
</dbReference>
<dbReference type="AlphaFoldDB" id="A0A7S1CW67"/>
<reference evidence="6" key="1">
    <citation type="submission" date="2021-01" db="EMBL/GenBank/DDBJ databases">
        <authorList>
            <person name="Corre E."/>
            <person name="Pelletier E."/>
            <person name="Niang G."/>
            <person name="Scheremetjew M."/>
            <person name="Finn R."/>
            <person name="Kale V."/>
            <person name="Holt S."/>
            <person name="Cochrane G."/>
            <person name="Meng A."/>
            <person name="Brown T."/>
            <person name="Cohen L."/>
        </authorList>
    </citation>
    <scope>NUCLEOTIDE SEQUENCE</scope>
    <source>
        <strain evidence="6">CCMP2329</strain>
    </source>
</reference>
<comment type="subcellular location">
    <subcellularLocation>
        <location evidence="1">Membrane</location>
        <topology evidence="1">Multi-pass membrane protein</topology>
    </subcellularLocation>
</comment>
<dbReference type="Gene3D" id="1.20.120.550">
    <property type="entry name" value="Membrane associated eicosanoid/glutathione metabolism-like domain"/>
    <property type="match status" value="1"/>
</dbReference>
<evidence type="ECO:0000313" key="6">
    <source>
        <dbReference type="EMBL" id="CAD8928352.1"/>
    </source>
</evidence>
<organism evidence="6">
    <name type="scientific">Picochlorum oklahomense</name>
    <dbReference type="NCBI Taxonomy" id="249345"/>
    <lineage>
        <taxon>Eukaryota</taxon>
        <taxon>Viridiplantae</taxon>
        <taxon>Chlorophyta</taxon>
        <taxon>core chlorophytes</taxon>
        <taxon>Trebouxiophyceae</taxon>
        <taxon>Trebouxiophyceae incertae sedis</taxon>
        <taxon>Picochlorum</taxon>
    </lineage>
</organism>
<keyword evidence="3 5" id="KW-1133">Transmembrane helix</keyword>
<feature type="transmembrane region" description="Helical" evidence="5">
    <location>
        <begin position="64"/>
        <end position="85"/>
    </location>
</feature>
<name>A0A7S1CW67_9CHLO</name>
<keyword evidence="2 5" id="KW-0812">Transmembrane</keyword>
<dbReference type="GO" id="GO:0004364">
    <property type="term" value="F:glutathione transferase activity"/>
    <property type="evidence" value="ECO:0007669"/>
    <property type="project" value="TreeGrafter"/>
</dbReference>
<feature type="transmembrane region" description="Helical" evidence="5">
    <location>
        <begin position="97"/>
        <end position="118"/>
    </location>
</feature>
<proteinExistence type="predicted"/>